<dbReference type="AlphaFoldDB" id="A0A834T193"/>
<evidence type="ECO:0000313" key="2">
    <source>
        <dbReference type="EMBL" id="KAF7813042.1"/>
    </source>
</evidence>
<dbReference type="Proteomes" id="UP000634136">
    <property type="component" value="Unassembled WGS sequence"/>
</dbReference>
<gene>
    <name evidence="2" type="ORF">G2W53_034018</name>
</gene>
<feature type="compositionally biased region" description="Polar residues" evidence="1">
    <location>
        <begin position="12"/>
        <end position="24"/>
    </location>
</feature>
<protein>
    <submittedName>
        <fullName evidence="2">Uncharacterized protein</fullName>
    </submittedName>
</protein>
<evidence type="ECO:0000313" key="3">
    <source>
        <dbReference type="Proteomes" id="UP000634136"/>
    </source>
</evidence>
<comment type="caution">
    <text evidence="2">The sequence shown here is derived from an EMBL/GenBank/DDBJ whole genome shotgun (WGS) entry which is preliminary data.</text>
</comment>
<accession>A0A834T193</accession>
<dbReference type="EMBL" id="JAAIUW010000010">
    <property type="protein sequence ID" value="KAF7813042.1"/>
    <property type="molecule type" value="Genomic_DNA"/>
</dbReference>
<organism evidence="2 3">
    <name type="scientific">Senna tora</name>
    <dbReference type="NCBI Taxonomy" id="362788"/>
    <lineage>
        <taxon>Eukaryota</taxon>
        <taxon>Viridiplantae</taxon>
        <taxon>Streptophyta</taxon>
        <taxon>Embryophyta</taxon>
        <taxon>Tracheophyta</taxon>
        <taxon>Spermatophyta</taxon>
        <taxon>Magnoliopsida</taxon>
        <taxon>eudicotyledons</taxon>
        <taxon>Gunneridae</taxon>
        <taxon>Pentapetalae</taxon>
        <taxon>rosids</taxon>
        <taxon>fabids</taxon>
        <taxon>Fabales</taxon>
        <taxon>Fabaceae</taxon>
        <taxon>Caesalpinioideae</taxon>
        <taxon>Cassia clade</taxon>
        <taxon>Senna</taxon>
    </lineage>
</organism>
<name>A0A834T193_9FABA</name>
<reference evidence="2" key="1">
    <citation type="submission" date="2020-09" db="EMBL/GenBank/DDBJ databases">
        <title>Genome-Enabled Discovery of Anthraquinone Biosynthesis in Senna tora.</title>
        <authorList>
            <person name="Kang S.-H."/>
            <person name="Pandey R.P."/>
            <person name="Lee C.-M."/>
            <person name="Sim J.-S."/>
            <person name="Jeong J.-T."/>
            <person name="Choi B.-S."/>
            <person name="Jung M."/>
            <person name="Ginzburg D."/>
            <person name="Zhao K."/>
            <person name="Won S.Y."/>
            <person name="Oh T.-J."/>
            <person name="Yu Y."/>
            <person name="Kim N.-H."/>
            <person name="Lee O.R."/>
            <person name="Lee T.-H."/>
            <person name="Bashyal P."/>
            <person name="Kim T.-S."/>
            <person name="Lee W.-H."/>
            <person name="Kawkins C."/>
            <person name="Kim C.-K."/>
            <person name="Kim J.S."/>
            <person name="Ahn B.O."/>
            <person name="Rhee S.Y."/>
            <person name="Sohng J.K."/>
        </authorList>
    </citation>
    <scope>NUCLEOTIDE SEQUENCE</scope>
    <source>
        <tissue evidence="2">Leaf</tissue>
    </source>
</reference>
<keyword evidence="3" id="KW-1185">Reference proteome</keyword>
<feature type="region of interest" description="Disordered" evidence="1">
    <location>
        <begin position="1"/>
        <end position="30"/>
    </location>
</feature>
<proteinExistence type="predicted"/>
<evidence type="ECO:0000256" key="1">
    <source>
        <dbReference type="SAM" id="MobiDB-lite"/>
    </source>
</evidence>
<sequence length="30" mass="3208">MDDRSIGLGITVSPSRLSSSQLTHMGQHVP</sequence>